<dbReference type="PANTHER" id="PTHR43514">
    <property type="entry name" value="ABC TRANSPORTER I FAMILY MEMBER 10"/>
    <property type="match status" value="1"/>
</dbReference>
<gene>
    <name evidence="12" type="primary">potA_4</name>
    <name evidence="12" type="ORF">jaqu_37050</name>
</gene>
<dbReference type="InterPro" id="IPR003593">
    <property type="entry name" value="AAA+_ATPase"/>
</dbReference>
<dbReference type="PROSITE" id="PS00211">
    <property type="entry name" value="ABC_TRANSPORTER_1"/>
    <property type="match status" value="1"/>
</dbReference>
<reference evidence="12 13" key="1">
    <citation type="submission" date="2015-02" db="EMBL/GenBank/DDBJ databases">
        <title>Genome Sequence of Jannaschia aquimarina DSM28248, a member of the Roseobacter clade.</title>
        <authorList>
            <person name="Voget S."/>
            <person name="Daniel R."/>
        </authorList>
    </citation>
    <scope>NUCLEOTIDE SEQUENCE [LARGE SCALE GENOMIC DNA]</scope>
    <source>
        <strain evidence="12 13">GSW-M26</strain>
    </source>
</reference>
<evidence type="ECO:0000256" key="3">
    <source>
        <dbReference type="ARBA" id="ARBA00022505"/>
    </source>
</evidence>
<dbReference type="InterPro" id="IPR050334">
    <property type="entry name" value="Molybdenum_import_ModC"/>
</dbReference>
<evidence type="ECO:0000256" key="6">
    <source>
        <dbReference type="ARBA" id="ARBA00022840"/>
    </source>
</evidence>
<dbReference type="Proteomes" id="UP000032232">
    <property type="component" value="Unassembled WGS sequence"/>
</dbReference>
<evidence type="ECO:0000256" key="5">
    <source>
        <dbReference type="ARBA" id="ARBA00022741"/>
    </source>
</evidence>
<dbReference type="Gene3D" id="3.40.50.300">
    <property type="entry name" value="P-loop containing nucleotide triphosphate hydrolases"/>
    <property type="match status" value="1"/>
</dbReference>
<keyword evidence="1" id="KW-0813">Transport</keyword>
<keyword evidence="5" id="KW-0547">Nucleotide-binding</keyword>
<dbReference type="Gene3D" id="2.40.50.100">
    <property type="match status" value="1"/>
</dbReference>
<keyword evidence="12" id="KW-0378">Hydrolase</keyword>
<evidence type="ECO:0000256" key="1">
    <source>
        <dbReference type="ARBA" id="ARBA00022448"/>
    </source>
</evidence>
<organism evidence="12 13">
    <name type="scientific">Jannaschia aquimarina</name>
    <dbReference type="NCBI Taxonomy" id="935700"/>
    <lineage>
        <taxon>Bacteria</taxon>
        <taxon>Pseudomonadati</taxon>
        <taxon>Pseudomonadota</taxon>
        <taxon>Alphaproteobacteria</taxon>
        <taxon>Rhodobacterales</taxon>
        <taxon>Roseobacteraceae</taxon>
        <taxon>Jannaschia</taxon>
    </lineage>
</organism>
<dbReference type="GO" id="GO:0015098">
    <property type="term" value="F:molybdate ion transmembrane transporter activity"/>
    <property type="evidence" value="ECO:0007669"/>
    <property type="project" value="InterPro"/>
</dbReference>
<keyword evidence="6" id="KW-0067">ATP-binding</keyword>
<keyword evidence="4" id="KW-0997">Cell inner membrane</keyword>
<evidence type="ECO:0000259" key="10">
    <source>
        <dbReference type="PROSITE" id="PS50893"/>
    </source>
</evidence>
<dbReference type="InterPro" id="IPR005116">
    <property type="entry name" value="Transp-assoc_OB_typ1"/>
</dbReference>
<proteinExistence type="predicted"/>
<keyword evidence="13" id="KW-1185">Reference proteome</keyword>
<dbReference type="SUPFAM" id="SSF50331">
    <property type="entry name" value="MOP-like"/>
    <property type="match status" value="1"/>
</dbReference>
<evidence type="ECO:0000256" key="2">
    <source>
        <dbReference type="ARBA" id="ARBA00022475"/>
    </source>
</evidence>
<dbReference type="NCBIfam" id="TIGR02142">
    <property type="entry name" value="modC_ABC"/>
    <property type="match status" value="1"/>
</dbReference>
<dbReference type="Pfam" id="PF03459">
    <property type="entry name" value="TOBE"/>
    <property type="match status" value="1"/>
</dbReference>
<dbReference type="EC" id="3.6.3.31" evidence="12"/>
<evidence type="ECO:0000313" key="13">
    <source>
        <dbReference type="Proteomes" id="UP000032232"/>
    </source>
</evidence>
<dbReference type="PROSITE" id="PS51866">
    <property type="entry name" value="MOP"/>
    <property type="match status" value="1"/>
</dbReference>
<keyword evidence="2" id="KW-1003">Cell membrane</keyword>
<comment type="caution">
    <text evidence="12">The sequence shown here is derived from an EMBL/GenBank/DDBJ whole genome shotgun (WGS) entry which is preliminary data.</text>
</comment>
<dbReference type="SMART" id="SM00382">
    <property type="entry name" value="AAA"/>
    <property type="match status" value="1"/>
</dbReference>
<evidence type="ECO:0000256" key="9">
    <source>
        <dbReference type="PROSITE-ProRule" id="PRU01213"/>
    </source>
</evidence>
<keyword evidence="7" id="KW-1278">Translocase</keyword>
<dbReference type="GO" id="GO:0005524">
    <property type="term" value="F:ATP binding"/>
    <property type="evidence" value="ECO:0007669"/>
    <property type="project" value="UniProtKB-KW"/>
</dbReference>
<evidence type="ECO:0000256" key="7">
    <source>
        <dbReference type="ARBA" id="ARBA00022967"/>
    </source>
</evidence>
<dbReference type="AlphaFoldDB" id="A0A0D1CIA3"/>
<name>A0A0D1CIA3_9RHOB</name>
<evidence type="ECO:0000313" key="12">
    <source>
        <dbReference type="EMBL" id="KIT14417.1"/>
    </source>
</evidence>
<dbReference type="GO" id="GO:0140359">
    <property type="term" value="F:ABC-type transporter activity"/>
    <property type="evidence" value="ECO:0007669"/>
    <property type="project" value="InterPro"/>
</dbReference>
<dbReference type="GO" id="GO:0016020">
    <property type="term" value="C:membrane"/>
    <property type="evidence" value="ECO:0007669"/>
    <property type="project" value="InterPro"/>
</dbReference>
<feature type="domain" description="ABC transporter" evidence="10">
    <location>
        <begin position="2"/>
        <end position="219"/>
    </location>
</feature>
<dbReference type="SUPFAM" id="SSF52540">
    <property type="entry name" value="P-loop containing nucleoside triphosphate hydrolases"/>
    <property type="match status" value="1"/>
</dbReference>
<dbReference type="InterPro" id="IPR003439">
    <property type="entry name" value="ABC_transporter-like_ATP-bd"/>
</dbReference>
<evidence type="ECO:0000259" key="11">
    <source>
        <dbReference type="PROSITE" id="PS51866"/>
    </source>
</evidence>
<dbReference type="PROSITE" id="PS50893">
    <property type="entry name" value="ABC_TRANSPORTER_2"/>
    <property type="match status" value="1"/>
</dbReference>
<evidence type="ECO:0000256" key="8">
    <source>
        <dbReference type="ARBA" id="ARBA00023136"/>
    </source>
</evidence>
<dbReference type="InterPro" id="IPR008995">
    <property type="entry name" value="Mo/tungstate-bd_C_term_dom"/>
</dbReference>
<protein>
    <submittedName>
        <fullName evidence="12">PotA_4 protein</fullName>
        <ecNumber evidence="12">3.6.3.31</ecNumber>
    </submittedName>
</protein>
<dbReference type="EMBL" id="JYFE01000074">
    <property type="protein sequence ID" value="KIT14417.1"/>
    <property type="molecule type" value="Genomic_DNA"/>
</dbReference>
<evidence type="ECO:0000256" key="4">
    <source>
        <dbReference type="ARBA" id="ARBA00022519"/>
    </source>
</evidence>
<keyword evidence="3 9" id="KW-0500">Molybdenum</keyword>
<dbReference type="InterPro" id="IPR011868">
    <property type="entry name" value="ModC_ABC_ATP-bd"/>
</dbReference>
<dbReference type="Pfam" id="PF00005">
    <property type="entry name" value="ABC_tran"/>
    <property type="match status" value="1"/>
</dbReference>
<dbReference type="STRING" id="935700.jaqu_37050"/>
<sequence>MSLSVDLSLDRPDFALRVAFEAGPGVTALFGPSGAGKTTVARLVAGLERGGGPVRLDGERIDALPPDRRQIGYVFQEPRLMPHMDVRANLLLGAQPGTDPTEVARLLEIETLLPRRPRALSGGEAARVAIGRALLRGPRLLILDEPLAALDHRLKAQLLPHLERLRETGLPVLYISHAIEEVARLADTLVLLRNGRVERAGPLSEVLGDPTSATVLGPNAAGAVLTGRVGASSGGLCEVETEAGLLRLPATDVTVGSRVRIRLPASDVIVAVEKPTGLSALNILPARIEVLHEGEGPGVMLGLRAGTARLLARVTRVSAQALDLAPGREVWVVVKATGVSRANVG</sequence>
<dbReference type="InterPro" id="IPR027417">
    <property type="entry name" value="P-loop_NTPase"/>
</dbReference>
<dbReference type="GO" id="GO:0016887">
    <property type="term" value="F:ATP hydrolysis activity"/>
    <property type="evidence" value="ECO:0007669"/>
    <property type="project" value="InterPro"/>
</dbReference>
<dbReference type="OrthoDB" id="9802264at2"/>
<accession>A0A0D1CIA3</accession>
<dbReference type="PATRIC" id="fig|935700.4.peg.3820"/>
<dbReference type="InterPro" id="IPR017871">
    <property type="entry name" value="ABC_transporter-like_CS"/>
</dbReference>
<dbReference type="RefSeq" id="WP_043920464.1">
    <property type="nucleotide sequence ID" value="NZ_FZPF01000010.1"/>
</dbReference>
<dbReference type="PANTHER" id="PTHR43514:SF10">
    <property type="entry name" value="MOLYBDENUM IMPORT ATP-BINDING PROTEIN MODC 2"/>
    <property type="match status" value="1"/>
</dbReference>
<feature type="domain" description="Mop" evidence="11">
    <location>
        <begin position="277"/>
        <end position="343"/>
    </location>
</feature>
<keyword evidence="8" id="KW-0472">Membrane</keyword>
<dbReference type="InterPro" id="IPR004606">
    <property type="entry name" value="Mop_domain"/>
</dbReference>